<sequence>MTGSRLQNINIVGNNYSRYGTSVYQNLYGDTSHSKTATTVTGTGAAKGSMYKRPSANKLGQVASNEDNESIPDNATIGTNTSRTSLIKRKYKSLISSSSKKLIGKLYEHGSSDSFSIFSSKSHSYYNGTSNNFVSGDKSRIGDLDLEVDRIIFDEKFADINDLPVELLSRIIFYIDTSVCDDEEGVKLDKKNNDEVVDILPVLCCLYLNKKFYEAAKVVLYREPYFRSTYRVAQFVTSIRLHPENGAYVRVLDLSHLKNGLIFNVENCEPSTAVQRNSFISIPDRLVAFRTGETSGTTSSAIVPGPDPQLPNGSASESRPASAPEPLKDIAYAGWRDWRHRNDPLYSSPVLNSYNLKKVVSRSSSIHSASCSLTTTTNETNSSTANVSLGNSNRARSNSSVSSITSSIMSSFQNGSHISLNSSFSSHTASTNPQSSSVINENTIEDDKKGRCAAGLEKQRLRSKNDTSKWQRFKMATRGKRKIKNNTQLLGSENKTEKNDKNVGSDSNLLANHRRMASVSQVRFCENQPFKTNHPYTNKFLLKHALYRDLPLGYILHLLKHCPNLTELNLSNLVLFQDFQILEKKPHHKRFRSLVLPAVKESAVMNSACLEDVLDVVYATDSSKNYEQLDQFQNSKNYKRRSSSGNSISGINPNHWVSSNSVNWGDYPQPIDGHTKMREIKNGNNKNLELKKLDGEDIFQYICSGKHMHALETIKMDGIVWCRQSMVRAFLLVKLNEVFSTTDTLGQLQEQRMNLSFVKSGMNRNFAWACRGTFNDIITLLILDELSKMDQSTIENIFNIKSDRLHPAKFSSRDPDITEISNVFCIKYGFKNEEQGEMNFRLTVLKSERPTSYKLSRMSRNHISLVIRLRMDENYNSVAKAEEGLPKDAEKRINRLTHSIVARVRSLRCSDLRRNIGENSYLGS</sequence>
<dbReference type="GeneID" id="34523691"/>
<feature type="compositionally biased region" description="Polar residues" evidence="1">
    <location>
        <begin position="427"/>
        <end position="442"/>
    </location>
</feature>
<dbReference type="KEGG" id="kng:KNAG_0A03760"/>
<dbReference type="RefSeq" id="XP_022462302.1">
    <property type="nucleotide sequence ID" value="XM_022608063.1"/>
</dbReference>
<evidence type="ECO:0000256" key="1">
    <source>
        <dbReference type="SAM" id="MobiDB-lite"/>
    </source>
</evidence>
<dbReference type="EMBL" id="HE978314">
    <property type="protein sequence ID" value="CCK68056.1"/>
    <property type="molecule type" value="Genomic_DNA"/>
</dbReference>
<feature type="region of interest" description="Disordered" evidence="1">
    <location>
        <begin position="295"/>
        <end position="324"/>
    </location>
</feature>
<name>J7S3M1_HUIN7</name>
<dbReference type="HOGENOM" id="CLU_017243_0_0_1"/>
<dbReference type="Proteomes" id="UP000006310">
    <property type="component" value="Chromosome 1"/>
</dbReference>
<proteinExistence type="predicted"/>
<dbReference type="OrthoDB" id="5351126at2759"/>
<dbReference type="AlphaFoldDB" id="J7S3M1"/>
<gene>
    <name evidence="2" type="primary">KNAG0A03760</name>
    <name evidence="2" type="ordered locus">KNAG_0A03760</name>
</gene>
<evidence type="ECO:0000313" key="3">
    <source>
        <dbReference type="Proteomes" id="UP000006310"/>
    </source>
</evidence>
<keyword evidence="3" id="KW-1185">Reference proteome</keyword>
<feature type="region of interest" description="Disordered" evidence="1">
    <location>
        <begin position="373"/>
        <end position="399"/>
    </location>
</feature>
<feature type="compositionally biased region" description="Basic and acidic residues" evidence="1">
    <location>
        <begin position="457"/>
        <end position="467"/>
    </location>
</feature>
<evidence type="ECO:0000313" key="2">
    <source>
        <dbReference type="EMBL" id="CCK68056.1"/>
    </source>
</evidence>
<feature type="region of interest" description="Disordered" evidence="1">
    <location>
        <begin position="423"/>
        <end position="467"/>
    </location>
</feature>
<feature type="compositionally biased region" description="Low complexity" evidence="1">
    <location>
        <begin position="314"/>
        <end position="324"/>
    </location>
</feature>
<reference evidence="3" key="2">
    <citation type="submission" date="2012-08" db="EMBL/GenBank/DDBJ databases">
        <title>Genome sequence of Kazachstania naganishii.</title>
        <authorList>
            <person name="Gordon J.L."/>
            <person name="Armisen D."/>
            <person name="Proux-Wera E."/>
            <person name="OhEigeartaigh S.S."/>
            <person name="Byrne K.P."/>
            <person name="Wolfe K.H."/>
        </authorList>
    </citation>
    <scope>NUCLEOTIDE SEQUENCE [LARGE SCALE GENOMIC DNA]</scope>
    <source>
        <strain evidence="3">ATCC MYA-139 / BCRC 22969 / CBS 8797 / CCRC 22969 / KCTC 17520 / NBRC 10181 / NCYC 3082</strain>
    </source>
</reference>
<dbReference type="GO" id="GO:0007165">
    <property type="term" value="P:signal transduction"/>
    <property type="evidence" value="ECO:0007669"/>
    <property type="project" value="EnsemblFungi"/>
</dbReference>
<reference evidence="2 3" key="1">
    <citation type="journal article" date="2011" name="Proc. Natl. Acad. Sci. U.S.A.">
        <title>Evolutionary erosion of yeast sex chromosomes by mating-type switching accidents.</title>
        <authorList>
            <person name="Gordon J.L."/>
            <person name="Armisen D."/>
            <person name="Proux-Wera E."/>
            <person name="Oheigeartaigh S.S."/>
            <person name="Byrne K.P."/>
            <person name="Wolfe K.H."/>
        </authorList>
    </citation>
    <scope>NUCLEOTIDE SEQUENCE [LARGE SCALE GENOMIC DNA]</scope>
    <source>
        <strain evidence="3">ATCC MYA-139 / BCRC 22969 / CBS 8797 / CCRC 22969 / KCTC 17520 / NBRC 10181 / NCYC 3082</strain>
    </source>
</reference>
<dbReference type="eggNOG" id="ENOG502R67H">
    <property type="taxonomic scope" value="Eukaryota"/>
</dbReference>
<accession>J7S3M1</accession>
<dbReference type="OMA" id="VWCRQYM"/>
<organism evidence="2 3">
    <name type="scientific">Huiozyma naganishii (strain ATCC MYA-139 / BCRC 22969 / CBS 8797 / KCTC 17520 / NBRC 10181 / NCYC 3082 / Yp74L-3)</name>
    <name type="common">Yeast</name>
    <name type="synonym">Kazachstania naganishii</name>
    <dbReference type="NCBI Taxonomy" id="1071383"/>
    <lineage>
        <taxon>Eukaryota</taxon>
        <taxon>Fungi</taxon>
        <taxon>Dikarya</taxon>
        <taxon>Ascomycota</taxon>
        <taxon>Saccharomycotina</taxon>
        <taxon>Saccharomycetes</taxon>
        <taxon>Saccharomycetales</taxon>
        <taxon>Saccharomycetaceae</taxon>
        <taxon>Huiozyma</taxon>
    </lineage>
</organism>
<protein>
    <submittedName>
        <fullName evidence="2">Uncharacterized protein</fullName>
    </submittedName>
</protein>